<dbReference type="GO" id="GO:0003676">
    <property type="term" value="F:nucleic acid binding"/>
    <property type="evidence" value="ECO:0007669"/>
    <property type="project" value="InterPro"/>
</dbReference>
<feature type="domain" description="Integrase catalytic" evidence="1">
    <location>
        <begin position="142"/>
        <end position="320"/>
    </location>
</feature>
<dbReference type="PROSITE" id="PS50994">
    <property type="entry name" value="INTEGRASE"/>
    <property type="match status" value="1"/>
</dbReference>
<dbReference type="Proteomes" id="UP000887116">
    <property type="component" value="Unassembled WGS sequence"/>
</dbReference>
<dbReference type="InterPro" id="IPR012337">
    <property type="entry name" value="RNaseH-like_sf"/>
</dbReference>
<comment type="caution">
    <text evidence="2">The sequence shown here is derived from an EMBL/GenBank/DDBJ whole genome shotgun (WGS) entry which is preliminary data.</text>
</comment>
<name>A0A8X6I0E0_TRICU</name>
<dbReference type="AlphaFoldDB" id="A0A8X6I0E0"/>
<organism evidence="2 3">
    <name type="scientific">Trichonephila clavata</name>
    <name type="common">Joro spider</name>
    <name type="synonym">Nephila clavata</name>
    <dbReference type="NCBI Taxonomy" id="2740835"/>
    <lineage>
        <taxon>Eukaryota</taxon>
        <taxon>Metazoa</taxon>
        <taxon>Ecdysozoa</taxon>
        <taxon>Arthropoda</taxon>
        <taxon>Chelicerata</taxon>
        <taxon>Arachnida</taxon>
        <taxon>Araneae</taxon>
        <taxon>Araneomorphae</taxon>
        <taxon>Entelegynae</taxon>
        <taxon>Araneoidea</taxon>
        <taxon>Nephilidae</taxon>
        <taxon>Trichonephila</taxon>
    </lineage>
</organism>
<dbReference type="Pfam" id="PF23055">
    <property type="entry name" value="DUF7041"/>
    <property type="match status" value="1"/>
</dbReference>
<dbReference type="PANTHER" id="PTHR33327:SF3">
    <property type="entry name" value="RNA-DIRECTED DNA POLYMERASE"/>
    <property type="match status" value="1"/>
</dbReference>
<dbReference type="InterPro" id="IPR036397">
    <property type="entry name" value="RNaseH_sf"/>
</dbReference>
<dbReference type="PANTHER" id="PTHR33327">
    <property type="entry name" value="ENDONUCLEASE"/>
    <property type="match status" value="1"/>
</dbReference>
<dbReference type="GO" id="GO:0015074">
    <property type="term" value="P:DNA integration"/>
    <property type="evidence" value="ECO:0007669"/>
    <property type="project" value="InterPro"/>
</dbReference>
<dbReference type="Gene3D" id="3.30.420.10">
    <property type="entry name" value="Ribonuclease H-like superfamily/Ribonuclease H"/>
    <property type="match status" value="1"/>
</dbReference>
<dbReference type="SUPFAM" id="SSF53098">
    <property type="entry name" value="Ribonuclease H-like"/>
    <property type="match status" value="1"/>
</dbReference>
<gene>
    <name evidence="2" type="primary">Tf2-6_147</name>
    <name evidence="2" type="ORF">TNCT_727531</name>
</gene>
<evidence type="ECO:0000259" key="1">
    <source>
        <dbReference type="PROSITE" id="PS50994"/>
    </source>
</evidence>
<reference evidence="2" key="1">
    <citation type="submission" date="2020-07" db="EMBL/GenBank/DDBJ databases">
        <title>Multicomponent nature underlies the extraordinary mechanical properties of spider dragline silk.</title>
        <authorList>
            <person name="Kono N."/>
            <person name="Nakamura H."/>
            <person name="Mori M."/>
            <person name="Yoshida Y."/>
            <person name="Ohtoshi R."/>
            <person name="Malay A.D."/>
            <person name="Moran D.A.P."/>
            <person name="Tomita M."/>
            <person name="Numata K."/>
            <person name="Arakawa K."/>
        </authorList>
    </citation>
    <scope>NUCLEOTIDE SEQUENCE</scope>
</reference>
<dbReference type="InterPro" id="IPR055469">
    <property type="entry name" value="DUF7041"/>
</dbReference>
<protein>
    <submittedName>
        <fullName evidence="2">Transposon Tf2-6 polyprotein</fullName>
    </submittedName>
</protein>
<evidence type="ECO:0000313" key="3">
    <source>
        <dbReference type="Proteomes" id="UP000887116"/>
    </source>
</evidence>
<proteinExistence type="predicted"/>
<accession>A0A8X6I0E0</accession>
<dbReference type="InterPro" id="IPR001584">
    <property type="entry name" value="Integrase_cat-core"/>
</dbReference>
<dbReference type="OrthoDB" id="6431310at2759"/>
<evidence type="ECO:0000313" key="2">
    <source>
        <dbReference type="EMBL" id="GFQ96009.1"/>
    </source>
</evidence>
<dbReference type="EMBL" id="BMAO01024534">
    <property type="protein sequence ID" value="GFQ96009.1"/>
    <property type="molecule type" value="Genomic_DNA"/>
</dbReference>
<sequence>MDENNEMAVANSNEQKFEANKVSVKIPPFWEEKPEIWFFQVEAQFSIANISQEETKFNYLVAQLDPKFIENIWDIIQSNEKNKYSCAKSRLLSTFKESEEKSIKKLLTGISLGDMKPSRLLRKMKSLAGDNITEKALRTLWLDKLPDSIKNILVVSSENLENLSVMADKIFEINSSPEIYSATADSSAMKNILENLHLYIPGIRATTVADAFYSTWIVRFCVPTTITTDQGRQFESSLFLALARLLGVQRIRTTEYHHPQSNGLIEEFHCPLKAEIMCHATEKLIEILPTILLGFRAALKENLGYTSPELVYDKTIQLPG</sequence>
<keyword evidence="3" id="KW-1185">Reference proteome</keyword>